<accession>A0A0R2EXX1</accession>
<dbReference type="STRING" id="1423804.FD14_GL001292"/>
<dbReference type="RefSeq" id="WP_054736583.1">
    <property type="nucleotide sequence ID" value="NZ_AYZM01000125.1"/>
</dbReference>
<name>A0A0R2EXX1_9LACO</name>
<dbReference type="AlphaFoldDB" id="A0A0R2EXX1"/>
<comment type="caution">
    <text evidence="1">The sequence shown here is derived from an EMBL/GenBank/DDBJ whole genome shotgun (WGS) entry which is preliminary data.</text>
</comment>
<gene>
    <name evidence="1" type="ORF">FD14_GL001292</name>
</gene>
<dbReference type="EMBL" id="AYZM01000125">
    <property type="protein sequence ID" value="KRN21169.1"/>
    <property type="molecule type" value="Genomic_DNA"/>
</dbReference>
<keyword evidence="2" id="KW-1185">Reference proteome</keyword>
<proteinExistence type="predicted"/>
<evidence type="ECO:0000313" key="1">
    <source>
        <dbReference type="EMBL" id="KRN21169.1"/>
    </source>
</evidence>
<reference evidence="1 2" key="1">
    <citation type="journal article" date="2015" name="Genome Announc.">
        <title>Expanding the biotechnology potential of lactobacilli through comparative genomics of 213 strains and associated genera.</title>
        <authorList>
            <person name="Sun Z."/>
            <person name="Harris H.M."/>
            <person name="McCann A."/>
            <person name="Guo C."/>
            <person name="Argimon S."/>
            <person name="Zhang W."/>
            <person name="Yang X."/>
            <person name="Jeffery I.B."/>
            <person name="Cooney J.C."/>
            <person name="Kagawa T.F."/>
            <person name="Liu W."/>
            <person name="Song Y."/>
            <person name="Salvetti E."/>
            <person name="Wrobel A."/>
            <person name="Rasinkangas P."/>
            <person name="Parkhill J."/>
            <person name="Rea M.C."/>
            <person name="O'Sullivan O."/>
            <person name="Ritari J."/>
            <person name="Douillard F.P."/>
            <person name="Paul Ross R."/>
            <person name="Yang R."/>
            <person name="Briner A.E."/>
            <person name="Felis G.E."/>
            <person name="de Vos W.M."/>
            <person name="Barrangou R."/>
            <person name="Klaenhammer T.R."/>
            <person name="Caufield P.W."/>
            <person name="Cui Y."/>
            <person name="Zhang H."/>
            <person name="O'Toole P.W."/>
        </authorList>
    </citation>
    <scope>NUCLEOTIDE SEQUENCE [LARGE SCALE GENOMIC DNA]</scope>
    <source>
        <strain evidence="1 2">DSM 23365</strain>
    </source>
</reference>
<dbReference type="Gene3D" id="3.30.160.250">
    <property type="match status" value="1"/>
</dbReference>
<evidence type="ECO:0000313" key="2">
    <source>
        <dbReference type="Proteomes" id="UP000051442"/>
    </source>
</evidence>
<dbReference type="Proteomes" id="UP000051442">
    <property type="component" value="Unassembled WGS sequence"/>
</dbReference>
<dbReference type="PATRIC" id="fig|1423804.4.peg.1392"/>
<evidence type="ECO:0008006" key="3">
    <source>
        <dbReference type="Google" id="ProtNLM"/>
    </source>
</evidence>
<dbReference type="OrthoDB" id="5419659at2"/>
<sequence length="89" mass="9466">MQRVVYPAIFDPTAVINHIQVTVPDVPSVKVLGTNNADAVSKASDAIGKALAKTTEVPVPSAPFELTVEAGQSINFIVLDLDEYRESAN</sequence>
<protein>
    <recommendedName>
        <fullName evidence="3">HicB-like antitoxin of toxin-antitoxin system domain-containing protein</fullName>
    </recommendedName>
</protein>
<organism evidence="1 2">
    <name type="scientific">Secundilactobacillus similis DSM 23365 = JCM 2765</name>
    <dbReference type="NCBI Taxonomy" id="1423804"/>
    <lineage>
        <taxon>Bacteria</taxon>
        <taxon>Bacillati</taxon>
        <taxon>Bacillota</taxon>
        <taxon>Bacilli</taxon>
        <taxon>Lactobacillales</taxon>
        <taxon>Lactobacillaceae</taxon>
        <taxon>Secundilactobacillus</taxon>
    </lineage>
</organism>